<feature type="region of interest" description="Disordered" evidence="1">
    <location>
        <begin position="259"/>
        <end position="285"/>
    </location>
</feature>
<name>A0AAD6UUE7_9AGAR</name>
<gene>
    <name evidence="2" type="ORF">GGX14DRAFT_405947</name>
</gene>
<reference evidence="2" key="1">
    <citation type="submission" date="2023-03" db="EMBL/GenBank/DDBJ databases">
        <title>Massive genome expansion in bonnet fungi (Mycena s.s.) driven by repeated elements and novel gene families across ecological guilds.</title>
        <authorList>
            <consortium name="Lawrence Berkeley National Laboratory"/>
            <person name="Harder C.B."/>
            <person name="Miyauchi S."/>
            <person name="Viragh M."/>
            <person name="Kuo A."/>
            <person name="Thoen E."/>
            <person name="Andreopoulos B."/>
            <person name="Lu D."/>
            <person name="Skrede I."/>
            <person name="Drula E."/>
            <person name="Henrissat B."/>
            <person name="Morin E."/>
            <person name="Kohler A."/>
            <person name="Barry K."/>
            <person name="LaButti K."/>
            <person name="Morin E."/>
            <person name="Salamov A."/>
            <person name="Lipzen A."/>
            <person name="Mereny Z."/>
            <person name="Hegedus B."/>
            <person name="Baldrian P."/>
            <person name="Stursova M."/>
            <person name="Weitz H."/>
            <person name="Taylor A."/>
            <person name="Grigoriev I.V."/>
            <person name="Nagy L.G."/>
            <person name="Martin F."/>
            <person name="Kauserud H."/>
        </authorList>
    </citation>
    <scope>NUCLEOTIDE SEQUENCE</scope>
    <source>
        <strain evidence="2">9144</strain>
    </source>
</reference>
<evidence type="ECO:0000313" key="3">
    <source>
        <dbReference type="Proteomes" id="UP001219525"/>
    </source>
</evidence>
<keyword evidence="3" id="KW-1185">Reference proteome</keyword>
<feature type="region of interest" description="Disordered" evidence="1">
    <location>
        <begin position="135"/>
        <end position="247"/>
    </location>
</feature>
<comment type="caution">
    <text evidence="2">The sequence shown here is derived from an EMBL/GenBank/DDBJ whole genome shotgun (WGS) entry which is preliminary data.</text>
</comment>
<dbReference type="AlphaFoldDB" id="A0AAD6UUE7"/>
<feature type="compositionally biased region" description="Basic residues" evidence="1">
    <location>
        <begin position="159"/>
        <end position="170"/>
    </location>
</feature>
<organism evidence="2 3">
    <name type="scientific">Mycena pura</name>
    <dbReference type="NCBI Taxonomy" id="153505"/>
    <lineage>
        <taxon>Eukaryota</taxon>
        <taxon>Fungi</taxon>
        <taxon>Dikarya</taxon>
        <taxon>Basidiomycota</taxon>
        <taxon>Agaricomycotina</taxon>
        <taxon>Agaricomycetes</taxon>
        <taxon>Agaricomycetidae</taxon>
        <taxon>Agaricales</taxon>
        <taxon>Marasmiineae</taxon>
        <taxon>Mycenaceae</taxon>
        <taxon>Mycena</taxon>
    </lineage>
</organism>
<protein>
    <submittedName>
        <fullName evidence="2">Uncharacterized protein</fullName>
    </submittedName>
</protein>
<feature type="compositionally biased region" description="Basic and acidic residues" evidence="1">
    <location>
        <begin position="259"/>
        <end position="272"/>
    </location>
</feature>
<feature type="compositionally biased region" description="Low complexity" evidence="1">
    <location>
        <begin position="171"/>
        <end position="180"/>
    </location>
</feature>
<dbReference type="EMBL" id="JARJCW010000114">
    <property type="protein sequence ID" value="KAJ7192891.1"/>
    <property type="molecule type" value="Genomic_DNA"/>
</dbReference>
<proteinExistence type="predicted"/>
<feature type="compositionally biased region" description="Basic residues" evidence="1">
    <location>
        <begin position="208"/>
        <end position="238"/>
    </location>
</feature>
<accession>A0AAD6UUE7</accession>
<evidence type="ECO:0000256" key="1">
    <source>
        <dbReference type="SAM" id="MobiDB-lite"/>
    </source>
</evidence>
<evidence type="ECO:0000313" key="2">
    <source>
        <dbReference type="EMBL" id="KAJ7192891.1"/>
    </source>
</evidence>
<sequence>MWEPTRDFAFLRLPPPAVTGNGTMERRCVVGLSSTTPHAMVISSDGYFYAYSIDLEKGGECVLVKQYSADGQMLAFWSAMAWIVLGAYPCTLAPALAPAPAHAQQPPAHHDPHAVHAGAGMRTRVRRLVRPCAHARPANAHGPALMHAGGTSMRTTRPGARRTARARPGRPRIQPRGGQAHAHGSGRQGARRTARAQAHAHGGDGQHARAHARGGRRRAPMRRMCPRARRTARRRARLRGVADDGRRARAATDVRTYRTDAAERARGQRADGVRIGGQRAADSARTQAMDNARTARARALRTGGPRVRRTGLLQCILLIAQYLRL</sequence>
<dbReference type="Proteomes" id="UP001219525">
    <property type="component" value="Unassembled WGS sequence"/>
</dbReference>